<keyword evidence="1" id="KW-1015">Disulfide bond</keyword>
<dbReference type="Proteomes" id="UP001187531">
    <property type="component" value="Unassembled WGS sequence"/>
</dbReference>
<dbReference type="Gene3D" id="2.60.120.290">
    <property type="entry name" value="Spermadhesin, CUB domain"/>
    <property type="match status" value="2"/>
</dbReference>
<dbReference type="PROSITE" id="PS01180">
    <property type="entry name" value="CUB"/>
    <property type="match status" value="1"/>
</dbReference>
<accession>A0AA88HR72</accession>
<organism evidence="4 5">
    <name type="scientific">Artemia franciscana</name>
    <name type="common">Brine shrimp</name>
    <name type="synonym">Artemia sanfranciscana</name>
    <dbReference type="NCBI Taxonomy" id="6661"/>
    <lineage>
        <taxon>Eukaryota</taxon>
        <taxon>Metazoa</taxon>
        <taxon>Ecdysozoa</taxon>
        <taxon>Arthropoda</taxon>
        <taxon>Crustacea</taxon>
        <taxon>Branchiopoda</taxon>
        <taxon>Anostraca</taxon>
        <taxon>Artemiidae</taxon>
        <taxon>Artemia</taxon>
    </lineage>
</organism>
<feature type="domain" description="CUB" evidence="3">
    <location>
        <begin position="53"/>
        <end position="161"/>
    </location>
</feature>
<dbReference type="InterPro" id="IPR018979">
    <property type="entry name" value="FERM_N"/>
</dbReference>
<evidence type="ECO:0000259" key="3">
    <source>
        <dbReference type="PROSITE" id="PS01180"/>
    </source>
</evidence>
<evidence type="ECO:0000256" key="1">
    <source>
        <dbReference type="ARBA" id="ARBA00023157"/>
    </source>
</evidence>
<comment type="caution">
    <text evidence="2">Lacks conserved residue(s) required for the propagation of feature annotation.</text>
</comment>
<dbReference type="InterPro" id="IPR029071">
    <property type="entry name" value="Ubiquitin-like_domsf"/>
</dbReference>
<feature type="non-terminal residue" evidence="4">
    <location>
        <position position="353"/>
    </location>
</feature>
<dbReference type="AlphaFoldDB" id="A0AA88HR72"/>
<dbReference type="SUPFAM" id="SSF54236">
    <property type="entry name" value="Ubiquitin-like"/>
    <property type="match status" value="1"/>
</dbReference>
<dbReference type="CDD" id="cd00041">
    <property type="entry name" value="CUB"/>
    <property type="match status" value="2"/>
</dbReference>
<dbReference type="InterPro" id="IPR000859">
    <property type="entry name" value="CUB_dom"/>
</dbReference>
<evidence type="ECO:0000313" key="4">
    <source>
        <dbReference type="EMBL" id="KAK2715024.1"/>
    </source>
</evidence>
<keyword evidence="5" id="KW-1185">Reference proteome</keyword>
<proteinExistence type="predicted"/>
<dbReference type="SUPFAM" id="SSF49854">
    <property type="entry name" value="Spermadhesin, CUB domain"/>
    <property type="match status" value="2"/>
</dbReference>
<dbReference type="PANTHER" id="PTHR46908:SF8">
    <property type="entry name" value="C-TYPE LECTIN DOMAIN-CONTAINING PROTEIN"/>
    <property type="match status" value="1"/>
</dbReference>
<feature type="non-terminal residue" evidence="4">
    <location>
        <position position="1"/>
    </location>
</feature>
<evidence type="ECO:0000256" key="2">
    <source>
        <dbReference type="PROSITE-ProRule" id="PRU00059"/>
    </source>
</evidence>
<dbReference type="PANTHER" id="PTHR46908">
    <property type="entry name" value="CUBILIN-LIKE PROTEIN"/>
    <property type="match status" value="1"/>
</dbReference>
<dbReference type="InterPro" id="IPR052129">
    <property type="entry name" value="Spermadhesin-Link_domain"/>
</dbReference>
<gene>
    <name evidence="4" type="ORF">QYM36_009873</name>
</gene>
<protein>
    <recommendedName>
        <fullName evidence="3">CUB domain-containing protein</fullName>
    </recommendedName>
</protein>
<dbReference type="EMBL" id="JAVRJZ010000012">
    <property type="protein sequence ID" value="KAK2715024.1"/>
    <property type="molecule type" value="Genomic_DNA"/>
</dbReference>
<evidence type="ECO:0000313" key="5">
    <source>
        <dbReference type="Proteomes" id="UP001187531"/>
    </source>
</evidence>
<comment type="caution">
    <text evidence="4">The sequence shown here is derived from an EMBL/GenBank/DDBJ whole genome shotgun (WGS) entry which is preliminary data.</text>
</comment>
<dbReference type="InterPro" id="IPR035914">
    <property type="entry name" value="Sperma_CUB_dom_sf"/>
</dbReference>
<dbReference type="FunFam" id="2.60.120.290:FF:000001">
    <property type="entry name" value="CUB and sushi domain-containing protein 3 isoform X1"/>
    <property type="match status" value="1"/>
</dbReference>
<dbReference type="SMART" id="SM00042">
    <property type="entry name" value="CUB"/>
    <property type="match status" value="1"/>
</dbReference>
<dbReference type="Pfam" id="PF09379">
    <property type="entry name" value="FERM_N"/>
    <property type="match status" value="1"/>
</dbReference>
<name>A0AA88HR72_ARTSF</name>
<reference evidence="4" key="1">
    <citation type="submission" date="2023-07" db="EMBL/GenBank/DDBJ databases">
        <title>Chromosome-level genome assembly of Artemia franciscana.</title>
        <authorList>
            <person name="Jo E."/>
        </authorList>
    </citation>
    <scope>NUCLEOTIDE SEQUENCE</scope>
    <source>
        <tissue evidence="4">Whole body</tissue>
    </source>
</reference>
<sequence>IYDGASEDSPIIASLSGEVIGDYYSTGNNMYITFISNPANELEGFVVYYKQVCGNRFVDPSGTVSSPGYPSPYPQNANECYFISVTAGKTVQITFTDFVTEPNYDVLRIYDGPTADSPLLASLSGGETGTVVTSTSAKVYMVFTSDADTGGAGFTAEYVEMTTPLKRKLEEIRRLTAKRPVKSVAADKIPDKAYDVEAVMLEKGRILGSKVYLLCVDQTGGLLFVVFPKTFDFGILRLEQKQNIKIKNATFQPGMTMSGIPEFIITSKSTVETRNEDIENKNISALLLPSPIEAKAKVRDLLSAIVRHLGTLGMVSYDLFGLAFLLDGEYLFLEPETKLAKYAPKIWKASHGS</sequence>
<dbReference type="Pfam" id="PF00431">
    <property type="entry name" value="CUB"/>
    <property type="match status" value="1"/>
</dbReference>